<keyword evidence="2" id="KW-0238">DNA-binding</keyword>
<dbReference type="RefSeq" id="WP_060386376.1">
    <property type="nucleotide sequence ID" value="NZ_CAXSRQ010000020.1"/>
</dbReference>
<dbReference type="PATRIC" id="fig|46506.5.peg.2967"/>
<dbReference type="EMBL" id="QSSV01000025">
    <property type="protein sequence ID" value="RGM10308.1"/>
    <property type="molecule type" value="Genomic_DNA"/>
</dbReference>
<keyword evidence="8" id="KW-1185">Reference proteome</keyword>
<comment type="caution">
    <text evidence="5">The sequence shown here is derived from an EMBL/GenBank/DDBJ whole genome shotgun (WGS) entry which is preliminary data.</text>
</comment>
<dbReference type="EMBL" id="QRPN01000023">
    <property type="protein sequence ID" value="RHM15910.1"/>
    <property type="molecule type" value="Genomic_DNA"/>
</dbReference>
<evidence type="ECO:0000313" key="7">
    <source>
        <dbReference type="EMBL" id="RHM15910.1"/>
    </source>
</evidence>
<dbReference type="Proteomes" id="UP000261223">
    <property type="component" value="Unassembled WGS sequence"/>
</dbReference>
<reference evidence="5" key="2">
    <citation type="submission" date="2016-01" db="EMBL/GenBank/DDBJ databases">
        <authorList>
            <person name="McClelland M."/>
            <person name="Jain A."/>
            <person name="Saraogi P."/>
            <person name="Mendelson R."/>
            <person name="Westerman R."/>
            <person name="SanMiguel P."/>
            <person name="Csonka L."/>
        </authorList>
    </citation>
    <scope>NUCLEOTIDE SEQUENCE</scope>
    <source>
        <strain evidence="5">CL09T03C01</strain>
    </source>
</reference>
<dbReference type="EMBL" id="LRGC01000018">
    <property type="protein sequence ID" value="KWR52709.1"/>
    <property type="molecule type" value="Genomic_DNA"/>
</dbReference>
<keyword evidence="1" id="KW-0805">Transcription regulation</keyword>
<accession>A0A120A0W9</accession>
<dbReference type="GO" id="GO:0003700">
    <property type="term" value="F:DNA-binding transcription factor activity"/>
    <property type="evidence" value="ECO:0007669"/>
    <property type="project" value="InterPro"/>
</dbReference>
<protein>
    <submittedName>
        <fullName evidence="6">AraC family transcriptional regulator</fullName>
    </submittedName>
    <submittedName>
        <fullName evidence="5">Arabinose operon regulatory protein</fullName>
    </submittedName>
</protein>
<evidence type="ECO:0000256" key="3">
    <source>
        <dbReference type="ARBA" id="ARBA00023163"/>
    </source>
</evidence>
<dbReference type="PROSITE" id="PS01124">
    <property type="entry name" value="HTH_ARAC_FAMILY_2"/>
    <property type="match status" value="1"/>
</dbReference>
<gene>
    <name evidence="5" type="primary">araC_2</name>
    <name evidence="5" type="ORF">AA415_02758</name>
    <name evidence="7" type="ORF">DWZ78_15020</name>
    <name evidence="6" type="ORF">DXC34_15830</name>
</gene>
<reference evidence="9 10" key="3">
    <citation type="submission" date="2018-08" db="EMBL/GenBank/DDBJ databases">
        <title>A genome reference for cultivated species of the human gut microbiota.</title>
        <authorList>
            <person name="Zou Y."/>
            <person name="Xue W."/>
            <person name="Luo G."/>
        </authorList>
    </citation>
    <scope>NUCLEOTIDE SEQUENCE [LARGE SCALE GENOMIC DNA]</scope>
    <source>
        <strain evidence="7 10">AF35-20</strain>
        <strain evidence="6 9">TF03-6</strain>
    </source>
</reference>
<feature type="domain" description="HTH araC/xylS-type" evidence="4">
    <location>
        <begin position="190"/>
        <end position="288"/>
    </location>
</feature>
<evidence type="ECO:0000313" key="5">
    <source>
        <dbReference type="EMBL" id="KWR52709.1"/>
    </source>
</evidence>
<sequence length="295" mass="33885">MEHTKETLSALVREMQSVTAYNRGVYILNIEIFLDKYSNKILRAGAFFYILVEAGTAEFVVDCHSYNVGKGDMLLVAPRMSVELMKKSSDFGTCGLCMEPFFFDSLSIGNYVYKRLYNNSHTTYVLRLEDSDTVHIRKTLDLMSHYLTSDHPEEMAGSLVNFLLLQITEIFHSQNVHPAGRVRHSDALFRLFRKLLAENYRKVHDLQFYADSLNVSQTYLSRVVRQISGKTVNNYITEALYRDARRLLVFTDLTVKEIAEQLGFSDQSSFGKFFKKKSGTSPANFRAGYKKLHNL</sequence>
<dbReference type="GO" id="GO:0043565">
    <property type="term" value="F:sequence-specific DNA binding"/>
    <property type="evidence" value="ECO:0007669"/>
    <property type="project" value="InterPro"/>
</dbReference>
<name>A0A120A0W9_BACSE</name>
<dbReference type="PANTHER" id="PTHR43280">
    <property type="entry name" value="ARAC-FAMILY TRANSCRIPTIONAL REGULATOR"/>
    <property type="match status" value="1"/>
</dbReference>
<evidence type="ECO:0000313" key="8">
    <source>
        <dbReference type="Proteomes" id="UP000056419"/>
    </source>
</evidence>
<reference evidence="5 8" key="1">
    <citation type="journal article" date="2016" name="BMC Genomics">
        <title>Type VI secretion systems of human gut Bacteroidales segregate into three genetic architectures, two of which are contained on mobile genetic elements.</title>
        <authorList>
            <person name="Coyne M.J."/>
            <person name="Roelofs K.G."/>
            <person name="Comstock L.E."/>
        </authorList>
    </citation>
    <scope>NUCLEOTIDE SEQUENCE [LARGE SCALE GENOMIC DNA]</scope>
    <source>
        <strain evidence="5 8">CL09T03C01</strain>
    </source>
</reference>
<dbReference type="PANTHER" id="PTHR43280:SF32">
    <property type="entry name" value="TRANSCRIPTIONAL REGULATORY PROTEIN"/>
    <property type="match status" value="1"/>
</dbReference>
<keyword evidence="3" id="KW-0804">Transcription</keyword>
<evidence type="ECO:0000256" key="2">
    <source>
        <dbReference type="ARBA" id="ARBA00023125"/>
    </source>
</evidence>
<dbReference type="SUPFAM" id="SSF46689">
    <property type="entry name" value="Homeodomain-like"/>
    <property type="match status" value="1"/>
</dbReference>
<evidence type="ECO:0000313" key="6">
    <source>
        <dbReference type="EMBL" id="RGM10308.1"/>
    </source>
</evidence>
<dbReference type="InterPro" id="IPR018060">
    <property type="entry name" value="HTH_AraC"/>
</dbReference>
<proteinExistence type="predicted"/>
<evidence type="ECO:0000313" key="9">
    <source>
        <dbReference type="Proteomes" id="UP000261223"/>
    </source>
</evidence>
<dbReference type="InterPro" id="IPR020449">
    <property type="entry name" value="Tscrpt_reg_AraC-type_HTH"/>
</dbReference>
<dbReference type="GeneID" id="69589708"/>
<dbReference type="Gene3D" id="1.10.10.60">
    <property type="entry name" value="Homeodomain-like"/>
    <property type="match status" value="1"/>
</dbReference>
<dbReference type="InterPro" id="IPR009057">
    <property type="entry name" value="Homeodomain-like_sf"/>
</dbReference>
<dbReference type="Proteomes" id="UP000056419">
    <property type="component" value="Unassembled WGS sequence"/>
</dbReference>
<evidence type="ECO:0000256" key="1">
    <source>
        <dbReference type="ARBA" id="ARBA00023015"/>
    </source>
</evidence>
<dbReference type="SMART" id="SM00342">
    <property type="entry name" value="HTH_ARAC"/>
    <property type="match status" value="1"/>
</dbReference>
<dbReference type="Proteomes" id="UP000284604">
    <property type="component" value="Unassembled WGS sequence"/>
</dbReference>
<evidence type="ECO:0000259" key="4">
    <source>
        <dbReference type="PROSITE" id="PS01124"/>
    </source>
</evidence>
<evidence type="ECO:0000313" key="10">
    <source>
        <dbReference type="Proteomes" id="UP000284604"/>
    </source>
</evidence>
<dbReference type="AlphaFoldDB" id="A0A120A0W9"/>
<dbReference type="STRING" id="46506.AA415_02758"/>
<dbReference type="Pfam" id="PF12833">
    <property type="entry name" value="HTH_18"/>
    <property type="match status" value="1"/>
</dbReference>
<dbReference type="PRINTS" id="PR00032">
    <property type="entry name" value="HTHARAC"/>
</dbReference>
<organism evidence="5 8">
    <name type="scientific">Bacteroides stercoris</name>
    <dbReference type="NCBI Taxonomy" id="46506"/>
    <lineage>
        <taxon>Bacteria</taxon>
        <taxon>Pseudomonadati</taxon>
        <taxon>Bacteroidota</taxon>
        <taxon>Bacteroidia</taxon>
        <taxon>Bacteroidales</taxon>
        <taxon>Bacteroidaceae</taxon>
        <taxon>Bacteroides</taxon>
    </lineage>
</organism>